<dbReference type="GO" id="GO:0003824">
    <property type="term" value="F:catalytic activity"/>
    <property type="evidence" value="ECO:0007669"/>
    <property type="project" value="InterPro"/>
</dbReference>
<dbReference type="PANTHER" id="PTHR44542:SF14">
    <property type="entry name" value="PROTEIN HIGH ARSENIC CONTENT 1, MITOCHONDRIAL-RELATED"/>
    <property type="match status" value="1"/>
</dbReference>
<dbReference type="EMBL" id="JABCRI010000004">
    <property type="protein sequence ID" value="KAF8407543.1"/>
    <property type="molecule type" value="Genomic_DNA"/>
</dbReference>
<dbReference type="PANTHER" id="PTHR44542">
    <property type="entry name" value="THIOSULFATE SULFURTRANSFERASE 18"/>
    <property type="match status" value="1"/>
</dbReference>
<comment type="caution">
    <text evidence="2">The sequence shown here is derived from an EMBL/GenBank/DDBJ whole genome shotgun (WGS) entry which is preliminary data.</text>
</comment>
<evidence type="ECO:0000313" key="3">
    <source>
        <dbReference type="Proteomes" id="UP000655225"/>
    </source>
</evidence>
<gene>
    <name evidence="2" type="ORF">HHK36_006677</name>
</gene>
<dbReference type="Gene3D" id="3.40.250.10">
    <property type="entry name" value="Rhodanese-like domain"/>
    <property type="match status" value="1"/>
</dbReference>
<evidence type="ECO:0000259" key="1">
    <source>
        <dbReference type="PROSITE" id="PS50206"/>
    </source>
</evidence>
<keyword evidence="3" id="KW-1185">Reference proteome</keyword>
<dbReference type="InterPro" id="IPR036873">
    <property type="entry name" value="Rhodanese-like_dom_sf"/>
</dbReference>
<reference evidence="2 3" key="1">
    <citation type="submission" date="2020-04" db="EMBL/GenBank/DDBJ databases">
        <title>Plant Genome Project.</title>
        <authorList>
            <person name="Zhang R.-G."/>
        </authorList>
    </citation>
    <scope>NUCLEOTIDE SEQUENCE [LARGE SCALE GENOMIC DNA]</scope>
    <source>
        <strain evidence="2">YNK0</strain>
        <tissue evidence="2">Leaf</tissue>
    </source>
</reference>
<protein>
    <recommendedName>
        <fullName evidence="1">Rhodanese domain-containing protein</fullName>
    </recommendedName>
</protein>
<dbReference type="SUPFAM" id="SSF52821">
    <property type="entry name" value="Rhodanese/Cell cycle control phosphatase"/>
    <property type="match status" value="1"/>
</dbReference>
<organism evidence="2 3">
    <name type="scientific">Tetracentron sinense</name>
    <name type="common">Spur-leaf</name>
    <dbReference type="NCBI Taxonomy" id="13715"/>
    <lineage>
        <taxon>Eukaryota</taxon>
        <taxon>Viridiplantae</taxon>
        <taxon>Streptophyta</taxon>
        <taxon>Embryophyta</taxon>
        <taxon>Tracheophyta</taxon>
        <taxon>Spermatophyta</taxon>
        <taxon>Magnoliopsida</taxon>
        <taxon>Trochodendrales</taxon>
        <taxon>Trochodendraceae</taxon>
        <taxon>Tetracentron</taxon>
    </lineage>
</organism>
<name>A0A834ZLY5_TETSI</name>
<sequence length="115" mass="12631">MDATKSSEDIVTIGVHAAKGLLSSGHRYVDVRTIDDFNKGHVDNALNVPYYLSVTKEELNTISAMLVSSESKVVIMENNPNRSNGDNLKCYLQNLETFDCNISTAAVHLETSSPR</sequence>
<proteinExistence type="predicted"/>
<dbReference type="AlphaFoldDB" id="A0A834ZLY5"/>
<dbReference type="OrthoDB" id="566238at2759"/>
<dbReference type="InterPro" id="IPR001763">
    <property type="entry name" value="Rhodanese-like_dom"/>
</dbReference>
<dbReference type="InterPro" id="IPR044684">
    <property type="entry name" value="STR17/STR18/HARC1-like"/>
</dbReference>
<dbReference type="Proteomes" id="UP000655225">
    <property type="component" value="Unassembled WGS sequence"/>
</dbReference>
<dbReference type="CDD" id="cd00158">
    <property type="entry name" value="RHOD"/>
    <property type="match status" value="1"/>
</dbReference>
<accession>A0A834ZLY5</accession>
<evidence type="ECO:0000313" key="2">
    <source>
        <dbReference type="EMBL" id="KAF8407543.1"/>
    </source>
</evidence>
<dbReference type="PROSITE" id="PS50206">
    <property type="entry name" value="RHODANESE_3"/>
    <property type="match status" value="1"/>
</dbReference>
<dbReference type="Pfam" id="PF00581">
    <property type="entry name" value="Rhodanese"/>
    <property type="match status" value="1"/>
</dbReference>
<feature type="domain" description="Rhodanese" evidence="1">
    <location>
        <begin position="22"/>
        <end position="50"/>
    </location>
</feature>